<dbReference type="Proteomes" id="UP000225965">
    <property type="component" value="Segment"/>
</dbReference>
<name>A0A1L6BYE6_9CAUD</name>
<organism evidence="1 2">
    <name type="scientific">Mycobacterium phage MrMagoo</name>
    <dbReference type="NCBI Taxonomy" id="1927020"/>
    <lineage>
        <taxon>Viruses</taxon>
        <taxon>Duplodnaviria</taxon>
        <taxon>Heunggongvirae</taxon>
        <taxon>Uroviricota</taxon>
        <taxon>Caudoviricetes</taxon>
        <taxon>Vilmaviridae</taxon>
        <taxon>Mclasvirinae</taxon>
        <taxon>Reyvirus</taxon>
        <taxon>Reyvirus mrmagoo</taxon>
    </lineage>
</organism>
<reference evidence="1 2" key="1">
    <citation type="submission" date="2016-11" db="EMBL/GenBank/DDBJ databases">
        <authorList>
            <person name="Brown T."/>
            <person name="Davidson K."/>
            <person name="Doll Z."/>
            <person name="Jansson R."/>
            <person name="Janyszek T."/>
            <person name="Lwin C."/>
            <person name="Patil S."/>
            <person name="Piper J."/>
            <person name="Rajendiran N."/>
            <person name="Rittenhouse N.L."/>
            <person name="Younker T.P."/>
            <person name="Zhang J."/>
            <person name="Garlena R.A."/>
            <person name="Russell D.A."/>
            <person name="Pope W.H."/>
            <person name="Jacobs-Sera D."/>
            <person name="Hatfull G.F."/>
        </authorList>
    </citation>
    <scope>NUCLEOTIDE SEQUENCE [LARGE SCALE GENOMIC DNA]</scope>
</reference>
<proteinExistence type="predicted"/>
<evidence type="ECO:0000313" key="2">
    <source>
        <dbReference type="Proteomes" id="UP000225965"/>
    </source>
</evidence>
<evidence type="ECO:0000313" key="1">
    <source>
        <dbReference type="EMBL" id="APQ42116.1"/>
    </source>
</evidence>
<dbReference type="RefSeq" id="YP_010013917.1">
    <property type="nucleotide sequence ID" value="NC_053515.1"/>
</dbReference>
<sequence length="90" mass="10667">MNPLPTLPDGLYWEVRRENGWNPRVGRHIVIELRVDADADALLSRKFLDTIPTSAAHLGKIVREEAWGIWHEWNQRRNISDWLEEKPWLD</sequence>
<dbReference type="GeneID" id="63210576"/>
<dbReference type="EMBL" id="KY223999">
    <property type="protein sequence ID" value="APQ42116.1"/>
    <property type="molecule type" value="Genomic_DNA"/>
</dbReference>
<gene>
    <name evidence="1" type="primary">11</name>
    <name evidence="1" type="ORF">PBI_MRMAGOO_11</name>
</gene>
<accession>A0A1L6BYE6</accession>
<keyword evidence="2" id="KW-1185">Reference proteome</keyword>
<protein>
    <submittedName>
        <fullName evidence="1">Uncharacterized protein</fullName>
    </submittedName>
</protein>
<dbReference type="KEGG" id="vg:63210576"/>